<evidence type="ECO:0000256" key="3">
    <source>
        <dbReference type="ARBA" id="ARBA00022989"/>
    </source>
</evidence>
<dbReference type="InterPro" id="IPR004864">
    <property type="entry name" value="LEA_2"/>
</dbReference>
<evidence type="ECO:0000256" key="4">
    <source>
        <dbReference type="ARBA" id="ARBA00023136"/>
    </source>
</evidence>
<dbReference type="AlphaFoldDB" id="A0AAV7F957"/>
<keyword evidence="2 6" id="KW-0812">Transmembrane</keyword>
<dbReference type="Proteomes" id="UP000825729">
    <property type="component" value="Unassembled WGS sequence"/>
</dbReference>
<evidence type="ECO:0000313" key="9">
    <source>
        <dbReference type="Proteomes" id="UP000825729"/>
    </source>
</evidence>
<organism evidence="8 9">
    <name type="scientific">Aristolochia fimbriata</name>
    <name type="common">White veined hardy Dutchman's pipe vine</name>
    <dbReference type="NCBI Taxonomy" id="158543"/>
    <lineage>
        <taxon>Eukaryota</taxon>
        <taxon>Viridiplantae</taxon>
        <taxon>Streptophyta</taxon>
        <taxon>Embryophyta</taxon>
        <taxon>Tracheophyta</taxon>
        <taxon>Spermatophyta</taxon>
        <taxon>Magnoliopsida</taxon>
        <taxon>Magnoliidae</taxon>
        <taxon>Piperales</taxon>
        <taxon>Aristolochiaceae</taxon>
        <taxon>Aristolochia</taxon>
    </lineage>
</organism>
<evidence type="ECO:0000256" key="1">
    <source>
        <dbReference type="ARBA" id="ARBA00004167"/>
    </source>
</evidence>
<name>A0AAV7F957_ARIFI</name>
<feature type="region of interest" description="Disordered" evidence="5">
    <location>
        <begin position="1"/>
        <end position="22"/>
    </location>
</feature>
<comment type="caution">
    <text evidence="8">The sequence shown here is derived from an EMBL/GenBank/DDBJ whole genome shotgun (WGS) entry which is preliminary data.</text>
</comment>
<proteinExistence type="predicted"/>
<keyword evidence="4 6" id="KW-0472">Membrane</keyword>
<comment type="subcellular location">
    <subcellularLocation>
        <location evidence="1">Membrane</location>
        <topology evidence="1">Single-pass membrane protein</topology>
    </subcellularLocation>
</comment>
<evidence type="ECO:0000256" key="6">
    <source>
        <dbReference type="SAM" id="Phobius"/>
    </source>
</evidence>
<accession>A0AAV7F957</accession>
<dbReference type="GO" id="GO:0005886">
    <property type="term" value="C:plasma membrane"/>
    <property type="evidence" value="ECO:0007669"/>
    <property type="project" value="TreeGrafter"/>
</dbReference>
<dbReference type="EMBL" id="JAINDJ010000002">
    <property type="protein sequence ID" value="KAG9457613.1"/>
    <property type="molecule type" value="Genomic_DNA"/>
</dbReference>
<feature type="compositionally biased region" description="Polar residues" evidence="5">
    <location>
        <begin position="1"/>
        <end position="10"/>
    </location>
</feature>
<gene>
    <name evidence="8" type="ORF">H6P81_002121</name>
</gene>
<evidence type="ECO:0000259" key="7">
    <source>
        <dbReference type="Pfam" id="PF03168"/>
    </source>
</evidence>
<evidence type="ECO:0000256" key="5">
    <source>
        <dbReference type="SAM" id="MobiDB-lite"/>
    </source>
</evidence>
<reference evidence="8 9" key="1">
    <citation type="submission" date="2021-07" db="EMBL/GenBank/DDBJ databases">
        <title>The Aristolochia fimbriata genome: insights into angiosperm evolution, floral development and chemical biosynthesis.</title>
        <authorList>
            <person name="Jiao Y."/>
        </authorList>
    </citation>
    <scope>NUCLEOTIDE SEQUENCE [LARGE SCALE GENOMIC DNA]</scope>
    <source>
        <strain evidence="8">IBCAS-2021</strain>
        <tissue evidence="8">Leaf</tissue>
    </source>
</reference>
<dbReference type="PANTHER" id="PTHR31234:SF54">
    <property type="entry name" value="LATE EMBRYOGENESIS ABUNDANT PROTEIN LEA-2 SUBGROUP DOMAIN-CONTAINING PROTEIN"/>
    <property type="match status" value="1"/>
</dbReference>
<dbReference type="GO" id="GO:0098542">
    <property type="term" value="P:defense response to other organism"/>
    <property type="evidence" value="ECO:0007669"/>
    <property type="project" value="InterPro"/>
</dbReference>
<dbReference type="PANTHER" id="PTHR31234">
    <property type="entry name" value="LATE EMBRYOGENESIS ABUNDANT (LEA) HYDROXYPROLINE-RICH GLYCOPROTEIN FAMILY"/>
    <property type="match status" value="1"/>
</dbReference>
<keyword evidence="3 6" id="KW-1133">Transmembrane helix</keyword>
<keyword evidence="9" id="KW-1185">Reference proteome</keyword>
<feature type="domain" description="Late embryogenesis abundant protein LEA-2 subgroup" evidence="7">
    <location>
        <begin position="99"/>
        <end position="185"/>
    </location>
</feature>
<evidence type="ECO:0000256" key="2">
    <source>
        <dbReference type="ARBA" id="ARBA00022692"/>
    </source>
</evidence>
<protein>
    <recommendedName>
        <fullName evidence="7">Late embryogenesis abundant protein LEA-2 subgroup domain-containing protein</fullName>
    </recommendedName>
</protein>
<feature type="transmembrane region" description="Helical" evidence="6">
    <location>
        <begin position="80"/>
        <end position="99"/>
    </location>
</feature>
<dbReference type="Pfam" id="PF03168">
    <property type="entry name" value="LEA_2"/>
    <property type="match status" value="1"/>
</dbReference>
<dbReference type="InterPro" id="IPR044839">
    <property type="entry name" value="NDR1-like"/>
</dbReference>
<feature type="transmembrane region" description="Helical" evidence="6">
    <location>
        <begin position="34"/>
        <end position="60"/>
    </location>
</feature>
<evidence type="ECO:0000313" key="8">
    <source>
        <dbReference type="EMBL" id="KAG9457613.1"/>
    </source>
</evidence>
<sequence length="232" mass="25935">MDDPQSSDQFESSKKYQSPECPADRAPLFSLERFCYFLCLFLLIGVAVVGAILFLVLFFLKPRKPVFSLQALRVNSFAVNSTPTSIVYVSSVVSVAFLAENPNKVGIKYSPSEIYFLYGGLPVGVARVPEFYQPAHSRNVSVQTELVLQNVNLTRMATGLDPVLEFQVAGDIRARFCFLRLTLPVIKVALDCQIDVDYRRVLSKGMNFTRDHKALLSAFPPFSKKCSLAVYI</sequence>